<organism evidence="7 8">
    <name type="scientific">Psychrosphaera algicola</name>
    <dbReference type="NCBI Taxonomy" id="3023714"/>
    <lineage>
        <taxon>Bacteria</taxon>
        <taxon>Pseudomonadati</taxon>
        <taxon>Pseudomonadota</taxon>
        <taxon>Gammaproteobacteria</taxon>
        <taxon>Alteromonadales</taxon>
        <taxon>Pseudoalteromonadaceae</taxon>
        <taxon>Psychrosphaera</taxon>
    </lineage>
</organism>
<evidence type="ECO:0000256" key="6">
    <source>
        <dbReference type="SAM" id="Phobius"/>
    </source>
</evidence>
<dbReference type="PANTHER" id="PTHR30086:SF20">
    <property type="entry name" value="ARGININE EXPORTER PROTEIN ARGO-RELATED"/>
    <property type="match status" value="1"/>
</dbReference>
<dbReference type="InterPro" id="IPR001123">
    <property type="entry name" value="LeuE-type"/>
</dbReference>
<feature type="transmembrane region" description="Helical" evidence="6">
    <location>
        <begin position="87"/>
        <end position="108"/>
    </location>
</feature>
<accession>A0ABT5FG08</accession>
<dbReference type="Pfam" id="PF01810">
    <property type="entry name" value="LysE"/>
    <property type="match status" value="1"/>
</dbReference>
<evidence type="ECO:0000256" key="5">
    <source>
        <dbReference type="ARBA" id="ARBA00023136"/>
    </source>
</evidence>
<evidence type="ECO:0000256" key="2">
    <source>
        <dbReference type="ARBA" id="ARBA00022475"/>
    </source>
</evidence>
<evidence type="ECO:0000313" key="8">
    <source>
        <dbReference type="Proteomes" id="UP001528411"/>
    </source>
</evidence>
<feature type="transmembrane region" description="Helical" evidence="6">
    <location>
        <begin position="114"/>
        <end position="138"/>
    </location>
</feature>
<dbReference type="Proteomes" id="UP001528411">
    <property type="component" value="Unassembled WGS sequence"/>
</dbReference>
<proteinExistence type="predicted"/>
<evidence type="ECO:0000313" key="7">
    <source>
        <dbReference type="EMBL" id="MDC2889550.1"/>
    </source>
</evidence>
<evidence type="ECO:0000256" key="3">
    <source>
        <dbReference type="ARBA" id="ARBA00022692"/>
    </source>
</evidence>
<feature type="transmembrane region" description="Helical" evidence="6">
    <location>
        <begin position="154"/>
        <end position="172"/>
    </location>
</feature>
<keyword evidence="2" id="KW-1003">Cell membrane</keyword>
<keyword evidence="5 6" id="KW-0472">Membrane</keyword>
<gene>
    <name evidence="7" type="ORF">PN838_13165</name>
</gene>
<dbReference type="EMBL" id="JAQOMS010000002">
    <property type="protein sequence ID" value="MDC2889550.1"/>
    <property type="molecule type" value="Genomic_DNA"/>
</dbReference>
<name>A0ABT5FG08_9GAMM</name>
<keyword evidence="8" id="KW-1185">Reference proteome</keyword>
<dbReference type="RefSeq" id="WP_272180966.1">
    <property type="nucleotide sequence ID" value="NZ_JAQOMS010000002.1"/>
</dbReference>
<keyword evidence="3 6" id="KW-0812">Transmembrane</keyword>
<feature type="transmembrane region" description="Helical" evidence="6">
    <location>
        <begin position="46"/>
        <end position="66"/>
    </location>
</feature>
<protein>
    <submittedName>
        <fullName evidence="7">LysE family translocator</fullName>
    </submittedName>
</protein>
<keyword evidence="4 6" id="KW-1133">Transmembrane helix</keyword>
<reference evidence="7 8" key="1">
    <citation type="submission" date="2023-01" db="EMBL/GenBank/DDBJ databases">
        <title>Psychrosphaera sp. nov., isolated from marine algae.</title>
        <authorList>
            <person name="Bayburt H."/>
            <person name="Choi B.J."/>
            <person name="Kim J.M."/>
            <person name="Choi D.G."/>
            <person name="Jeon C.O."/>
        </authorList>
    </citation>
    <scope>NUCLEOTIDE SEQUENCE [LARGE SCALE GENOMIC DNA]</scope>
    <source>
        <strain evidence="7 8">G1-22</strain>
    </source>
</reference>
<sequence>MLLSSGVNFGWRRTLPHMIGVASGFTLMVFLVGIGVIQLFDMVPQSYVVLKWFCIVYLSYLAVKIARSGNAVARESGSVKPMTFMQAVLFQWVNPKAWTMALSAISVYAPERDLISVIWVSLIFAAINLPSITVWVVVGDRLQQFLTSAVKLKVFNYSMATLLILSLFPVIME</sequence>
<dbReference type="PANTHER" id="PTHR30086">
    <property type="entry name" value="ARGININE EXPORTER PROTEIN ARGO"/>
    <property type="match status" value="1"/>
</dbReference>
<evidence type="ECO:0000256" key="4">
    <source>
        <dbReference type="ARBA" id="ARBA00022989"/>
    </source>
</evidence>
<comment type="subcellular location">
    <subcellularLocation>
        <location evidence="1">Cell membrane</location>
        <topology evidence="1">Multi-pass membrane protein</topology>
    </subcellularLocation>
</comment>
<comment type="caution">
    <text evidence="7">The sequence shown here is derived from an EMBL/GenBank/DDBJ whole genome shotgun (WGS) entry which is preliminary data.</text>
</comment>
<evidence type="ECO:0000256" key="1">
    <source>
        <dbReference type="ARBA" id="ARBA00004651"/>
    </source>
</evidence>
<feature type="transmembrane region" description="Helical" evidence="6">
    <location>
        <begin position="21"/>
        <end position="40"/>
    </location>
</feature>